<evidence type="ECO:0000313" key="4">
    <source>
        <dbReference type="Proteomes" id="UP000627838"/>
    </source>
</evidence>
<dbReference type="Proteomes" id="UP000627838">
    <property type="component" value="Unassembled WGS sequence"/>
</dbReference>
<organism evidence="3 4">
    <name type="scientific">Actinomadura algeriensis</name>
    <dbReference type="NCBI Taxonomy" id="1679523"/>
    <lineage>
        <taxon>Bacteria</taxon>
        <taxon>Bacillati</taxon>
        <taxon>Actinomycetota</taxon>
        <taxon>Actinomycetes</taxon>
        <taxon>Streptosporangiales</taxon>
        <taxon>Thermomonosporaceae</taxon>
        <taxon>Actinomadura</taxon>
    </lineage>
</organism>
<feature type="region of interest" description="Disordered" evidence="1">
    <location>
        <begin position="1"/>
        <end position="63"/>
    </location>
</feature>
<dbReference type="PROSITE" id="PS51186">
    <property type="entry name" value="GNAT"/>
    <property type="match status" value="1"/>
</dbReference>
<comment type="caution">
    <text evidence="3">The sequence shown here is derived from an EMBL/GenBank/DDBJ whole genome shotgun (WGS) entry which is preliminary data.</text>
</comment>
<proteinExistence type="predicted"/>
<accession>A0ABR9JR93</accession>
<evidence type="ECO:0000259" key="2">
    <source>
        <dbReference type="PROSITE" id="PS51186"/>
    </source>
</evidence>
<feature type="compositionally biased region" description="Basic and acidic residues" evidence="1">
    <location>
        <begin position="17"/>
        <end position="30"/>
    </location>
</feature>
<keyword evidence="4" id="KW-1185">Reference proteome</keyword>
<dbReference type="Pfam" id="PF00583">
    <property type="entry name" value="Acetyltransf_1"/>
    <property type="match status" value="1"/>
</dbReference>
<reference evidence="3 4" key="1">
    <citation type="submission" date="2020-10" db="EMBL/GenBank/DDBJ databases">
        <title>Sequencing the genomes of 1000 actinobacteria strains.</title>
        <authorList>
            <person name="Klenk H.-P."/>
        </authorList>
    </citation>
    <scope>NUCLEOTIDE SEQUENCE [LARGE SCALE GENOMIC DNA]</scope>
    <source>
        <strain evidence="3 4">DSM 46744</strain>
    </source>
</reference>
<evidence type="ECO:0000256" key="1">
    <source>
        <dbReference type="SAM" id="MobiDB-lite"/>
    </source>
</evidence>
<dbReference type="SUPFAM" id="SSF55729">
    <property type="entry name" value="Acyl-CoA N-acyltransferases (Nat)"/>
    <property type="match status" value="1"/>
</dbReference>
<dbReference type="InterPro" id="IPR016181">
    <property type="entry name" value="Acyl_CoA_acyltransferase"/>
</dbReference>
<dbReference type="Gene3D" id="3.40.630.30">
    <property type="match status" value="1"/>
</dbReference>
<protein>
    <submittedName>
        <fullName evidence="3">Ribosomal protein S18 acetylase RimI-like enzyme</fullName>
    </submittedName>
</protein>
<evidence type="ECO:0000313" key="3">
    <source>
        <dbReference type="EMBL" id="MBE1533076.1"/>
    </source>
</evidence>
<feature type="compositionally biased region" description="Basic and acidic residues" evidence="1">
    <location>
        <begin position="40"/>
        <end position="54"/>
    </location>
</feature>
<dbReference type="InterPro" id="IPR000182">
    <property type="entry name" value="GNAT_dom"/>
</dbReference>
<gene>
    <name evidence="3" type="ORF">H4W34_002909</name>
</gene>
<name>A0ABR9JR93_9ACTN</name>
<dbReference type="EMBL" id="JADBDZ010000001">
    <property type="protein sequence ID" value="MBE1533076.1"/>
    <property type="molecule type" value="Genomic_DNA"/>
</dbReference>
<dbReference type="RefSeq" id="WP_318784111.1">
    <property type="nucleotide sequence ID" value="NZ_JADBDZ010000001.1"/>
</dbReference>
<feature type="domain" description="N-acetyltransferase" evidence="2">
    <location>
        <begin position="70"/>
        <end position="274"/>
    </location>
</feature>
<sequence>MNVPSARPGGAQPAARLAERPVERLTERPAEGLAQLPAKRLAERPAEQPAERSAQRLAQRPAERAVVQTATLRPMELADIPFAVDLHIRHLYRGFFVELGPRFLAHYYRTFLTSAAGVALVAESGGVPVGFLAGSVDRDAHRRHLARLDRVRLARAGTVALAARPVLAERFVRTRARRYAGRLVARPPDGHGAERAGVLDHIAVADGNRRAGAGRRLVQGFAEMARLQGARRLSLYAKHGDARAHAFYESLGWVAFPAVHDVDGRLWSRFVLEL</sequence>